<dbReference type="SUPFAM" id="SSF53756">
    <property type="entry name" value="UDP-Glycosyltransferase/glycogen phosphorylase"/>
    <property type="match status" value="1"/>
</dbReference>
<evidence type="ECO:0000313" key="7">
    <source>
        <dbReference type="Proteomes" id="UP000014139"/>
    </source>
</evidence>
<organism evidence="6 7">
    <name type="scientific">Amycolatopsis vancoresmycina DSM 44592</name>
    <dbReference type="NCBI Taxonomy" id="1292037"/>
    <lineage>
        <taxon>Bacteria</taxon>
        <taxon>Bacillati</taxon>
        <taxon>Actinomycetota</taxon>
        <taxon>Actinomycetes</taxon>
        <taxon>Pseudonocardiales</taxon>
        <taxon>Pseudonocardiaceae</taxon>
        <taxon>Amycolatopsis</taxon>
    </lineage>
</organism>
<keyword evidence="3" id="KW-0808">Transferase</keyword>
<evidence type="ECO:0000313" key="6">
    <source>
        <dbReference type="EMBL" id="EOD66921.1"/>
    </source>
</evidence>
<dbReference type="GO" id="GO:0016758">
    <property type="term" value="F:hexosyltransferase activity"/>
    <property type="evidence" value="ECO:0007669"/>
    <property type="project" value="UniProtKB-ARBA"/>
</dbReference>
<dbReference type="PANTHER" id="PTHR48050:SF13">
    <property type="entry name" value="STEROL 3-BETA-GLUCOSYLTRANSFERASE UGT80A2"/>
    <property type="match status" value="1"/>
</dbReference>
<reference evidence="6 7" key="1">
    <citation type="submission" date="2013-02" db="EMBL/GenBank/DDBJ databases">
        <title>Draft genome sequence of Amycolatopsis vancoresmycina strain DSM 44592T.</title>
        <authorList>
            <person name="Kumar S."/>
            <person name="Kaur N."/>
            <person name="Kaur C."/>
            <person name="Raghava G.P.S."/>
            <person name="Mayilraj S."/>
        </authorList>
    </citation>
    <scope>NUCLEOTIDE SEQUENCE [LARGE SCALE GENOMIC DNA]</scope>
    <source>
        <strain evidence="6 7">DSM 44592</strain>
    </source>
</reference>
<dbReference type="CDD" id="cd03784">
    <property type="entry name" value="GT1_Gtf-like"/>
    <property type="match status" value="1"/>
</dbReference>
<sequence length="466" mass="50483">MRVLFACYPAHAHLLPLVTTAWGLQSAGHDVRVASFHGLSKTISAAGLIPVPLGDPDAIEARFLEDAGLPSGTDEIDRYAKALAIEPHERDAWDVFFQYMLLPCGDYLREDRQEAADLVAFARTWQPDLVIYDPTFPIAAIAAKACGAAQARFLLGPDIYAWSLDRLAAYRQQVLDAGLEENPLGSMIAPVAARLGVEMGDDLLYGHFSLDAVSPGLRMPTSAKTVPVRYVPFAGSAELPDWLYTKPERPRVAVSLGVSTRQAFTGSHVRDEADRLENALTFDMNPEVSRLSLLMEAVADLDIEVVATLSEGQLAGLPPLPANVRAVHYLPLPQLLATCSAVVYHGGIGTLAAATGAAVPQLIFDTGEAARVVVTVAEDGSVEYAMPDKKVEATWVSNFVIDRGAGERLNHKTQTVEEIRKLVQQVVENQSYRGGARALRDEWLATPGPNDIVPTLEVLAAHHRTR</sequence>
<dbReference type="Pfam" id="PF06722">
    <property type="entry name" value="EryCIII-like_C"/>
    <property type="match status" value="1"/>
</dbReference>
<evidence type="ECO:0000256" key="2">
    <source>
        <dbReference type="ARBA" id="ARBA00022676"/>
    </source>
</evidence>
<evidence type="ECO:0000259" key="5">
    <source>
        <dbReference type="Pfam" id="PF21036"/>
    </source>
</evidence>
<dbReference type="GO" id="GO:0008194">
    <property type="term" value="F:UDP-glycosyltransferase activity"/>
    <property type="evidence" value="ECO:0007669"/>
    <property type="project" value="InterPro"/>
</dbReference>
<feature type="domain" description="Erythromycin biosynthesis protein CIII-like N-terminal" evidence="5">
    <location>
        <begin position="22"/>
        <end position="257"/>
    </location>
</feature>
<name>R1I330_9PSEU</name>
<accession>R1I330</accession>
<dbReference type="Gene3D" id="3.40.50.2000">
    <property type="entry name" value="Glycogen Phosphorylase B"/>
    <property type="match status" value="2"/>
</dbReference>
<proteinExistence type="inferred from homology"/>
<comment type="caution">
    <text evidence="6">The sequence shown here is derived from an EMBL/GenBank/DDBJ whole genome shotgun (WGS) entry which is preliminary data.</text>
</comment>
<dbReference type="InterPro" id="IPR002213">
    <property type="entry name" value="UDP_glucos_trans"/>
</dbReference>
<keyword evidence="7" id="KW-1185">Reference proteome</keyword>
<dbReference type="OrthoDB" id="5488434at2"/>
<protein>
    <submittedName>
        <fullName evidence="6">Uncharacterized protein</fullName>
    </submittedName>
</protein>
<gene>
    <name evidence="6" type="ORF">H480_19013</name>
</gene>
<dbReference type="PATRIC" id="fig|1292037.4.peg.3622"/>
<dbReference type="Pfam" id="PF21036">
    <property type="entry name" value="EryCIII-like_N"/>
    <property type="match status" value="1"/>
</dbReference>
<comment type="similarity">
    <text evidence="1">Belongs to the glycosyltransferase 28 family.</text>
</comment>
<dbReference type="GO" id="GO:0017000">
    <property type="term" value="P:antibiotic biosynthetic process"/>
    <property type="evidence" value="ECO:0007669"/>
    <property type="project" value="UniProtKB-ARBA"/>
</dbReference>
<dbReference type="AlphaFoldDB" id="R1I330"/>
<dbReference type="eggNOG" id="COG1819">
    <property type="taxonomic scope" value="Bacteria"/>
</dbReference>
<dbReference type="Proteomes" id="UP000014139">
    <property type="component" value="Unassembled WGS sequence"/>
</dbReference>
<evidence type="ECO:0000259" key="4">
    <source>
        <dbReference type="Pfam" id="PF06722"/>
    </source>
</evidence>
<dbReference type="PANTHER" id="PTHR48050">
    <property type="entry name" value="STEROL 3-BETA-GLUCOSYLTRANSFERASE"/>
    <property type="match status" value="1"/>
</dbReference>
<keyword evidence="2" id="KW-0328">Glycosyltransferase</keyword>
<dbReference type="InterPro" id="IPR010610">
    <property type="entry name" value="EryCIII-like_C"/>
</dbReference>
<evidence type="ECO:0000256" key="3">
    <source>
        <dbReference type="ARBA" id="ARBA00022679"/>
    </source>
</evidence>
<dbReference type="InterPro" id="IPR050426">
    <property type="entry name" value="Glycosyltransferase_28"/>
</dbReference>
<evidence type="ECO:0000256" key="1">
    <source>
        <dbReference type="ARBA" id="ARBA00006962"/>
    </source>
</evidence>
<dbReference type="InterPro" id="IPR048284">
    <property type="entry name" value="EryCIII-like_N"/>
</dbReference>
<feature type="domain" description="Erythromycin biosynthesis protein CIII-like C-terminal" evidence="4">
    <location>
        <begin position="293"/>
        <end position="458"/>
    </location>
</feature>
<dbReference type="RefSeq" id="WP_003086624.1">
    <property type="nucleotide sequence ID" value="NZ_AOUO01000252.1"/>
</dbReference>
<dbReference type="EMBL" id="AOUO01000252">
    <property type="protein sequence ID" value="EOD66921.1"/>
    <property type="molecule type" value="Genomic_DNA"/>
</dbReference>